<dbReference type="KEGG" id="pspc:Strain318_001133"/>
<accession>A0AA49Q545</accession>
<organism evidence="2">
    <name type="scientific">Pseudogemmatithrix spongiicola</name>
    <dbReference type="NCBI Taxonomy" id="3062599"/>
    <lineage>
        <taxon>Bacteria</taxon>
        <taxon>Pseudomonadati</taxon>
        <taxon>Gemmatimonadota</taxon>
        <taxon>Gemmatimonadia</taxon>
        <taxon>Gemmatimonadales</taxon>
        <taxon>Gemmatimonadaceae</taxon>
        <taxon>Pseudogemmatithrix</taxon>
    </lineage>
</organism>
<name>A0AA49Q545_9BACT</name>
<dbReference type="Gene3D" id="3.90.180.10">
    <property type="entry name" value="Medium-chain alcohol dehydrogenases, catalytic domain"/>
    <property type="match status" value="1"/>
</dbReference>
<dbReference type="Proteomes" id="UP001229955">
    <property type="component" value="Chromosome"/>
</dbReference>
<dbReference type="InterPro" id="IPR011032">
    <property type="entry name" value="GroES-like_sf"/>
</dbReference>
<keyword evidence="4" id="KW-1185">Reference proteome</keyword>
<protein>
    <submittedName>
        <fullName evidence="2">NAD(P)-dependent alcohol dehydrogenase</fullName>
    </submittedName>
</protein>
<dbReference type="SUPFAM" id="SSF50129">
    <property type="entry name" value="GroES-like"/>
    <property type="match status" value="1"/>
</dbReference>
<dbReference type="PANTHER" id="PTHR11695:SF648">
    <property type="entry name" value="ZINC-BINDING OXIDOREDUCTASE"/>
    <property type="match status" value="1"/>
</dbReference>
<dbReference type="EMBL" id="CP130613">
    <property type="protein sequence ID" value="WKW14775.1"/>
    <property type="molecule type" value="Genomic_DNA"/>
</dbReference>
<dbReference type="SMART" id="SM00829">
    <property type="entry name" value="PKS_ER"/>
    <property type="match status" value="1"/>
</dbReference>
<dbReference type="GO" id="GO:0016491">
    <property type="term" value="F:oxidoreductase activity"/>
    <property type="evidence" value="ECO:0007669"/>
    <property type="project" value="InterPro"/>
</dbReference>
<dbReference type="InterPro" id="IPR050700">
    <property type="entry name" value="YIM1/Zinc_Alcohol_DH_Fams"/>
</dbReference>
<dbReference type="CDD" id="cd08267">
    <property type="entry name" value="MDR1"/>
    <property type="match status" value="1"/>
</dbReference>
<evidence type="ECO:0000259" key="1">
    <source>
        <dbReference type="SMART" id="SM00829"/>
    </source>
</evidence>
<dbReference type="AlphaFoldDB" id="A0AA49Q545"/>
<feature type="domain" description="Enoyl reductase (ER)" evidence="1">
    <location>
        <begin position="10"/>
        <end position="318"/>
    </location>
</feature>
<dbReference type="InterPro" id="IPR020843">
    <property type="entry name" value="ER"/>
</dbReference>
<dbReference type="Gene3D" id="3.40.50.720">
    <property type="entry name" value="NAD(P)-binding Rossmann-like Domain"/>
    <property type="match status" value="1"/>
</dbReference>
<dbReference type="Pfam" id="PF08240">
    <property type="entry name" value="ADH_N"/>
    <property type="match status" value="1"/>
</dbReference>
<dbReference type="Pfam" id="PF13602">
    <property type="entry name" value="ADH_zinc_N_2"/>
    <property type="match status" value="1"/>
</dbReference>
<dbReference type="RefSeq" id="WP_367887551.1">
    <property type="nucleotide sequence ID" value="NZ_CP130612.1"/>
</dbReference>
<evidence type="ECO:0000313" key="2">
    <source>
        <dbReference type="EMBL" id="WKW11865.1"/>
    </source>
</evidence>
<gene>
    <name evidence="2" type="ORF">Strain138_001133</name>
    <name evidence="3" type="ORF">Strain318_001133</name>
</gene>
<proteinExistence type="predicted"/>
<reference evidence="2" key="1">
    <citation type="submission" date="2023-07" db="EMBL/GenBank/DDBJ databases">
        <authorList>
            <person name="Haufschild T."/>
            <person name="Kallscheuer N."/>
            <person name="Hammer J."/>
            <person name="Kohn T."/>
            <person name="Kabuu M."/>
            <person name="Jogler M."/>
            <person name="Wohfarth N."/>
            <person name="Heuer A."/>
            <person name="Rohde M."/>
            <person name="van Teeseling M.C.F."/>
            <person name="Jogler C."/>
        </authorList>
    </citation>
    <scope>NUCLEOTIDE SEQUENCE</scope>
    <source>
        <strain evidence="2">Strain 138</strain>
        <strain evidence="3">Strain 318</strain>
    </source>
</reference>
<sequence>MRAFVVTKYGSPDVLALRELPYPVPKPGSLLVRVRACTVTSADCRIRGLNVPRGFRQVMRLALGGQAPRQPVLGSEFAGEVIGVGAGVTRFALGDEVFGMSANLGAHAELLVVRETAALALKPASLSFAEAASLPFGATTMLDFYRRGRLAPGEQVLVNGASGAVGVAAIQLAVAEGAAVTAVCSGANAELVRSLGARHVIDYSREDFTLGGPRYDIIVDAVGTAPFARSRLALRPGGRLLAVLADLPAILSAPWQSLGNYSVIAGPVSERASDVQRIAELAASGTLRPVIDRWFAFEELPAAHRYVDTGRKRGSVVIDVAGEGR</sequence>
<dbReference type="InterPro" id="IPR013154">
    <property type="entry name" value="ADH-like_N"/>
</dbReference>
<dbReference type="InterPro" id="IPR036291">
    <property type="entry name" value="NAD(P)-bd_dom_sf"/>
</dbReference>
<dbReference type="EMBL" id="CP130612">
    <property type="protein sequence ID" value="WKW11865.1"/>
    <property type="molecule type" value="Genomic_DNA"/>
</dbReference>
<dbReference type="SUPFAM" id="SSF51735">
    <property type="entry name" value="NAD(P)-binding Rossmann-fold domains"/>
    <property type="match status" value="1"/>
</dbReference>
<accession>A0AA49Q862</accession>
<dbReference type="PANTHER" id="PTHR11695">
    <property type="entry name" value="ALCOHOL DEHYDROGENASE RELATED"/>
    <property type="match status" value="1"/>
</dbReference>
<evidence type="ECO:0000313" key="3">
    <source>
        <dbReference type="EMBL" id="WKW14775.1"/>
    </source>
</evidence>
<evidence type="ECO:0000313" key="4">
    <source>
        <dbReference type="Proteomes" id="UP001229955"/>
    </source>
</evidence>